<feature type="domain" description="Glycosyltransferase subfamily 4-like N-terminal" evidence="1">
    <location>
        <begin position="12"/>
        <end position="173"/>
    </location>
</feature>
<evidence type="ECO:0000313" key="3">
    <source>
        <dbReference type="Proteomes" id="UP000290975"/>
    </source>
</evidence>
<sequence length="383" mass="41723">MRILTFLHSFEPGGVERVALRLVRAWRAEGIDAPLFMGRTDGAMRDEMADGLDYAVPRQPFSTGWMETLWMIAMLPRAIVKLRPDALFCAGNSYTIVALAMKLLLGRHCPPILAKVSNDLERRDMIAPVRWVYRRWLLLHAHFVDHFIGMEGPMAGEIAAAMPAAIGRISIIPDPALDEAQVMRLHHAVGRAREADQKGIRFVAIGRLAAQKNVALMLRAFARGATALDSLTVYGDGPERALLMTLCRDLGIDDRVIWAGHVPDPASGLPDFDVFLLSSDYEGVPAVIVEALAAGLPIIATRCSVSMAALTGHGALAHLVATGDMEGLSAAICDAGSLRQDRVASLAQARRFTVERASHAYLACFQSTLRQTPVHQNNFACLD</sequence>
<dbReference type="Pfam" id="PF13439">
    <property type="entry name" value="Glyco_transf_4"/>
    <property type="match status" value="1"/>
</dbReference>
<dbReference type="CDD" id="cd03811">
    <property type="entry name" value="GT4_GT28_WabH-like"/>
    <property type="match status" value="1"/>
</dbReference>
<dbReference type="PANTHER" id="PTHR12526">
    <property type="entry name" value="GLYCOSYLTRANSFERASE"/>
    <property type="match status" value="1"/>
</dbReference>
<accession>A0A401J2V5</accession>
<dbReference type="PANTHER" id="PTHR12526:SF636">
    <property type="entry name" value="BLL3647 PROTEIN"/>
    <property type="match status" value="1"/>
</dbReference>
<dbReference type="AlphaFoldDB" id="A0A401J2V5"/>
<gene>
    <name evidence="2" type="ORF">MBESOW_P2222</name>
</gene>
<organism evidence="2 3">
    <name type="scientific">Sphingobium xenophagum</name>
    <dbReference type="NCBI Taxonomy" id="121428"/>
    <lineage>
        <taxon>Bacteria</taxon>
        <taxon>Pseudomonadati</taxon>
        <taxon>Pseudomonadota</taxon>
        <taxon>Alphaproteobacteria</taxon>
        <taxon>Sphingomonadales</taxon>
        <taxon>Sphingomonadaceae</taxon>
        <taxon>Sphingobium</taxon>
    </lineage>
</organism>
<dbReference type="InterPro" id="IPR028098">
    <property type="entry name" value="Glyco_trans_4-like_N"/>
</dbReference>
<comment type="caution">
    <text evidence="2">The sequence shown here is derived from an EMBL/GenBank/DDBJ whole genome shotgun (WGS) entry which is preliminary data.</text>
</comment>
<name>A0A401J2V5_SPHXE</name>
<evidence type="ECO:0000259" key="1">
    <source>
        <dbReference type="Pfam" id="PF13439"/>
    </source>
</evidence>
<dbReference type="EMBL" id="BBQY01000009">
    <property type="protein sequence ID" value="GBH30966.1"/>
    <property type="molecule type" value="Genomic_DNA"/>
</dbReference>
<proteinExistence type="predicted"/>
<protein>
    <recommendedName>
        <fullName evidence="1">Glycosyltransferase subfamily 4-like N-terminal domain-containing protein</fullName>
    </recommendedName>
</protein>
<dbReference type="Pfam" id="PF13692">
    <property type="entry name" value="Glyco_trans_1_4"/>
    <property type="match status" value="1"/>
</dbReference>
<reference evidence="2 3" key="1">
    <citation type="submission" date="2014-12" db="EMBL/GenBank/DDBJ databases">
        <title>Whole genome sequencing of Sphingobium xenophagum OW59.</title>
        <authorList>
            <person name="Ohta Y."/>
            <person name="Nishi S."/>
            <person name="Hatada Y."/>
        </authorList>
    </citation>
    <scope>NUCLEOTIDE SEQUENCE [LARGE SCALE GENOMIC DNA]</scope>
    <source>
        <strain evidence="2 3">OW59</strain>
    </source>
</reference>
<dbReference type="Gene3D" id="3.40.50.2000">
    <property type="entry name" value="Glycogen Phosphorylase B"/>
    <property type="match status" value="2"/>
</dbReference>
<keyword evidence="3" id="KW-1185">Reference proteome</keyword>
<dbReference type="SUPFAM" id="SSF53756">
    <property type="entry name" value="UDP-Glycosyltransferase/glycogen phosphorylase"/>
    <property type="match status" value="1"/>
</dbReference>
<dbReference type="RefSeq" id="WP_232016411.1">
    <property type="nucleotide sequence ID" value="NZ_BBQY01000009.1"/>
</dbReference>
<dbReference type="GO" id="GO:0016757">
    <property type="term" value="F:glycosyltransferase activity"/>
    <property type="evidence" value="ECO:0007669"/>
    <property type="project" value="UniProtKB-ARBA"/>
</dbReference>
<evidence type="ECO:0000313" key="2">
    <source>
        <dbReference type="EMBL" id="GBH30966.1"/>
    </source>
</evidence>
<dbReference type="Proteomes" id="UP000290975">
    <property type="component" value="Unassembled WGS sequence"/>
</dbReference>